<accession>A0ABW8SLR8</accession>
<protein>
    <submittedName>
        <fullName evidence="2">Uncharacterized protein</fullName>
    </submittedName>
</protein>
<evidence type="ECO:0000313" key="2">
    <source>
        <dbReference type="EMBL" id="MFL0196987.1"/>
    </source>
</evidence>
<dbReference type="EMBL" id="JBJHZX010000024">
    <property type="protein sequence ID" value="MFL0196987.1"/>
    <property type="molecule type" value="Genomic_DNA"/>
</dbReference>
<dbReference type="Gene3D" id="1.10.10.10">
    <property type="entry name" value="Winged helix-like DNA-binding domain superfamily/Winged helix DNA-binding domain"/>
    <property type="match status" value="1"/>
</dbReference>
<keyword evidence="3" id="KW-1185">Reference proteome</keyword>
<comment type="caution">
    <text evidence="2">The sequence shown here is derived from an EMBL/GenBank/DDBJ whole genome shotgun (WGS) entry which is preliminary data.</text>
</comment>
<organism evidence="2 3">
    <name type="scientific">Candidatus Clostridium eludens</name>
    <dbReference type="NCBI Taxonomy" id="3381663"/>
    <lineage>
        <taxon>Bacteria</taxon>
        <taxon>Bacillati</taxon>
        <taxon>Bacillota</taxon>
        <taxon>Clostridia</taxon>
        <taxon>Eubacteriales</taxon>
        <taxon>Clostridiaceae</taxon>
        <taxon>Clostridium</taxon>
    </lineage>
</organism>
<feature type="coiled-coil region" evidence="1">
    <location>
        <begin position="43"/>
        <end position="80"/>
    </location>
</feature>
<keyword evidence="1" id="KW-0175">Coiled coil</keyword>
<reference evidence="2 3" key="1">
    <citation type="submission" date="2024-11" db="EMBL/GenBank/DDBJ databases">
        <authorList>
            <person name="Heng Y.C."/>
            <person name="Lim A.C.H."/>
            <person name="Lee J.K.Y."/>
            <person name="Kittelmann S."/>
        </authorList>
    </citation>
    <scope>NUCLEOTIDE SEQUENCE [LARGE SCALE GENOMIC DNA]</scope>
    <source>
        <strain evidence="2 3">WILCCON 0269</strain>
    </source>
</reference>
<evidence type="ECO:0000313" key="3">
    <source>
        <dbReference type="Proteomes" id="UP001623660"/>
    </source>
</evidence>
<evidence type="ECO:0000256" key="1">
    <source>
        <dbReference type="SAM" id="Coils"/>
    </source>
</evidence>
<gene>
    <name evidence="2" type="ORF">ACJDU8_15680</name>
</gene>
<dbReference type="InterPro" id="IPR013324">
    <property type="entry name" value="RNA_pol_sigma_r3/r4-like"/>
</dbReference>
<sequence>MNEKEFDRKLEAEKWLYNYKSIKAGIESLKEEYTVLNDDGCGIEHIDSKLDLLNNRIKIMRRKIDQIDRALNSLSKVEREVITYACIDGMYYYEFTYKVYKSERQCKRIKKRALDKIAIALGL</sequence>
<dbReference type="SUPFAM" id="SSF88659">
    <property type="entry name" value="Sigma3 and sigma4 domains of RNA polymerase sigma factors"/>
    <property type="match status" value="1"/>
</dbReference>
<name>A0ABW8SLR8_9CLOT</name>
<proteinExistence type="predicted"/>
<dbReference type="RefSeq" id="WP_406793092.1">
    <property type="nucleotide sequence ID" value="NZ_JBJHZX010000024.1"/>
</dbReference>
<dbReference type="Proteomes" id="UP001623660">
    <property type="component" value="Unassembled WGS sequence"/>
</dbReference>
<dbReference type="InterPro" id="IPR036388">
    <property type="entry name" value="WH-like_DNA-bd_sf"/>
</dbReference>